<dbReference type="Proteomes" id="UP000886595">
    <property type="component" value="Unassembled WGS sequence"/>
</dbReference>
<keyword evidence="2" id="KW-1185">Reference proteome</keyword>
<comment type="caution">
    <text evidence="1">The sequence shown here is derived from an EMBL/GenBank/DDBJ whole genome shotgun (WGS) entry which is preliminary data.</text>
</comment>
<evidence type="ECO:0000313" key="2">
    <source>
        <dbReference type="Proteomes" id="UP000886595"/>
    </source>
</evidence>
<proteinExistence type="predicted"/>
<dbReference type="EMBL" id="JAAMPC010000004">
    <property type="protein sequence ID" value="KAG2316488.1"/>
    <property type="molecule type" value="Genomic_DNA"/>
</dbReference>
<accession>A0A8X7VR53</accession>
<reference evidence="1 2" key="1">
    <citation type="submission" date="2020-02" db="EMBL/GenBank/DDBJ databases">
        <authorList>
            <person name="Ma Q."/>
            <person name="Huang Y."/>
            <person name="Song X."/>
            <person name="Pei D."/>
        </authorList>
    </citation>
    <scope>NUCLEOTIDE SEQUENCE [LARGE SCALE GENOMIC DNA]</scope>
    <source>
        <strain evidence="1">Sxm20200214</strain>
        <tissue evidence="1">Leaf</tissue>
    </source>
</reference>
<dbReference type="AlphaFoldDB" id="A0A8X7VR53"/>
<protein>
    <submittedName>
        <fullName evidence="1">Uncharacterized protein</fullName>
    </submittedName>
</protein>
<evidence type="ECO:0000313" key="1">
    <source>
        <dbReference type="EMBL" id="KAG2316488.1"/>
    </source>
</evidence>
<sequence>MLKTFGSCNIEWVPSGEARKRYVGSPSSLTVSTSLNLGAYVSRGESSWDTGFEGDFKVCMGCGERKGMLFTFFRSHQTREYTLGSRVLKSQTAPIGSLP</sequence>
<organism evidence="1 2">
    <name type="scientific">Brassica carinata</name>
    <name type="common">Ethiopian mustard</name>
    <name type="synonym">Abyssinian cabbage</name>
    <dbReference type="NCBI Taxonomy" id="52824"/>
    <lineage>
        <taxon>Eukaryota</taxon>
        <taxon>Viridiplantae</taxon>
        <taxon>Streptophyta</taxon>
        <taxon>Embryophyta</taxon>
        <taxon>Tracheophyta</taxon>
        <taxon>Spermatophyta</taxon>
        <taxon>Magnoliopsida</taxon>
        <taxon>eudicotyledons</taxon>
        <taxon>Gunneridae</taxon>
        <taxon>Pentapetalae</taxon>
        <taxon>rosids</taxon>
        <taxon>malvids</taxon>
        <taxon>Brassicales</taxon>
        <taxon>Brassicaceae</taxon>
        <taxon>Brassiceae</taxon>
        <taxon>Brassica</taxon>
    </lineage>
</organism>
<name>A0A8X7VR53_BRACI</name>
<gene>
    <name evidence="1" type="ORF">Bca52824_019610</name>
</gene>